<keyword evidence="3" id="KW-1185">Reference proteome</keyword>
<dbReference type="EMBL" id="JAZHOF010000004">
    <property type="protein sequence ID" value="MEJ8571879.1"/>
    <property type="molecule type" value="Genomic_DNA"/>
</dbReference>
<keyword evidence="1" id="KW-0732">Signal</keyword>
<evidence type="ECO:0000256" key="1">
    <source>
        <dbReference type="SAM" id="SignalP"/>
    </source>
</evidence>
<sequence>MMNTQKFGAPAIVSLALAGLALAGCNGAQTSAPTSAASMAATTRTGPLRPPQAPNFAAEDICVKAVQQQTNAEDVGVISSQGTQVEMVVMVGYPASGAPWRCVVGPRGNVTAVTYLGSEARL</sequence>
<name>A0AAW9RSH0_9HYPH</name>
<comment type="caution">
    <text evidence="2">The sequence shown here is derived from an EMBL/GenBank/DDBJ whole genome shotgun (WGS) entry which is preliminary data.</text>
</comment>
<reference evidence="2 3" key="1">
    <citation type="submission" date="2024-02" db="EMBL/GenBank/DDBJ databases">
        <title>Genome analysis and characterization of Microbaculum marinisediminis sp. nov., isolated from marine sediment.</title>
        <authorList>
            <person name="Du Z.-J."/>
            <person name="Ye Y.-Q."/>
            <person name="Zhang Z.-R."/>
            <person name="Yuan S.-M."/>
            <person name="Zhang X.-Y."/>
        </authorList>
    </citation>
    <scope>NUCLEOTIDE SEQUENCE [LARGE SCALE GENOMIC DNA]</scope>
    <source>
        <strain evidence="2 3">SDUM1044001</strain>
    </source>
</reference>
<accession>A0AAW9RSH0</accession>
<dbReference type="Proteomes" id="UP001378188">
    <property type="component" value="Unassembled WGS sequence"/>
</dbReference>
<dbReference type="RefSeq" id="WP_340329580.1">
    <property type="nucleotide sequence ID" value="NZ_JAZHOF010000004.1"/>
</dbReference>
<protein>
    <recommendedName>
        <fullName evidence="4">Lipoprotein</fullName>
    </recommendedName>
</protein>
<feature type="chain" id="PRO_5043746054" description="Lipoprotein" evidence="1">
    <location>
        <begin position="24"/>
        <end position="122"/>
    </location>
</feature>
<organism evidence="2 3">
    <name type="scientific">Microbaculum marinum</name>
    <dbReference type="NCBI Taxonomy" id="1764581"/>
    <lineage>
        <taxon>Bacteria</taxon>
        <taxon>Pseudomonadati</taxon>
        <taxon>Pseudomonadota</taxon>
        <taxon>Alphaproteobacteria</taxon>
        <taxon>Hyphomicrobiales</taxon>
        <taxon>Tepidamorphaceae</taxon>
        <taxon>Microbaculum</taxon>
    </lineage>
</organism>
<evidence type="ECO:0008006" key="4">
    <source>
        <dbReference type="Google" id="ProtNLM"/>
    </source>
</evidence>
<dbReference type="PROSITE" id="PS51257">
    <property type="entry name" value="PROKAR_LIPOPROTEIN"/>
    <property type="match status" value="1"/>
</dbReference>
<proteinExistence type="predicted"/>
<gene>
    <name evidence="2" type="ORF">V3328_10375</name>
</gene>
<evidence type="ECO:0000313" key="3">
    <source>
        <dbReference type="Proteomes" id="UP001378188"/>
    </source>
</evidence>
<dbReference type="AlphaFoldDB" id="A0AAW9RSH0"/>
<feature type="signal peptide" evidence="1">
    <location>
        <begin position="1"/>
        <end position="23"/>
    </location>
</feature>
<evidence type="ECO:0000313" key="2">
    <source>
        <dbReference type="EMBL" id="MEJ8571879.1"/>
    </source>
</evidence>